<reference evidence="7" key="1">
    <citation type="submission" date="2024-04" db="EMBL/GenBank/DDBJ databases">
        <title>Salinicola lusitanus LLJ914,a marine bacterium isolated from the Okinawa Trough.</title>
        <authorList>
            <person name="Li J."/>
        </authorList>
    </citation>
    <scope>NUCLEOTIDE SEQUENCE [LARGE SCALE GENOMIC DNA]</scope>
</reference>
<keyword evidence="3" id="KW-0518">Myosin</keyword>
<keyword evidence="2" id="KW-0963">Cytoplasm</keyword>
<evidence type="ECO:0000256" key="3">
    <source>
        <dbReference type="ARBA" id="ARBA00023123"/>
    </source>
</evidence>
<evidence type="ECO:0000256" key="1">
    <source>
        <dbReference type="ARBA" id="ARBA00004496"/>
    </source>
</evidence>
<keyword evidence="4" id="KW-0505">Motor protein</keyword>
<feature type="region of interest" description="Disordered" evidence="5">
    <location>
        <begin position="84"/>
        <end position="127"/>
    </location>
</feature>
<comment type="caution">
    <text evidence="6">The sequence shown here is derived from an EMBL/GenBank/DDBJ whole genome shotgun (WGS) entry which is preliminary data.</text>
</comment>
<evidence type="ECO:0000256" key="4">
    <source>
        <dbReference type="ARBA" id="ARBA00023175"/>
    </source>
</evidence>
<feature type="compositionally biased region" description="Basic and acidic residues" evidence="5">
    <location>
        <begin position="152"/>
        <end position="166"/>
    </location>
</feature>
<feature type="compositionally biased region" description="Low complexity" evidence="5">
    <location>
        <begin position="167"/>
        <end position="187"/>
    </location>
</feature>
<feature type="region of interest" description="Disordered" evidence="5">
    <location>
        <begin position="139"/>
        <end position="214"/>
    </location>
</feature>
<dbReference type="AlphaFoldDB" id="A0AAW0NDI6"/>
<evidence type="ECO:0000313" key="7">
    <source>
        <dbReference type="Proteomes" id="UP001460270"/>
    </source>
</evidence>
<organism evidence="6 7">
    <name type="scientific">Mugilogobius chulae</name>
    <name type="common">yellowstripe goby</name>
    <dbReference type="NCBI Taxonomy" id="88201"/>
    <lineage>
        <taxon>Eukaryota</taxon>
        <taxon>Metazoa</taxon>
        <taxon>Chordata</taxon>
        <taxon>Craniata</taxon>
        <taxon>Vertebrata</taxon>
        <taxon>Euteleostomi</taxon>
        <taxon>Actinopterygii</taxon>
        <taxon>Neopterygii</taxon>
        <taxon>Teleostei</taxon>
        <taxon>Neoteleostei</taxon>
        <taxon>Acanthomorphata</taxon>
        <taxon>Gobiaria</taxon>
        <taxon>Gobiiformes</taxon>
        <taxon>Gobioidei</taxon>
        <taxon>Gobiidae</taxon>
        <taxon>Gobionellinae</taxon>
        <taxon>Mugilogobius</taxon>
    </lineage>
</organism>
<dbReference type="EMBL" id="JBBPFD010000017">
    <property type="protein sequence ID" value="KAK7891023.1"/>
    <property type="molecule type" value="Genomic_DNA"/>
</dbReference>
<comment type="subcellular location">
    <subcellularLocation>
        <location evidence="1">Cytoplasm</location>
    </subcellularLocation>
</comment>
<dbReference type="PANTHER" id="PTHR46349">
    <property type="entry name" value="CINGULIN-LIKE PROTEIN 1-RELATED"/>
    <property type="match status" value="1"/>
</dbReference>
<gene>
    <name evidence="6" type="ORF">WMY93_022986</name>
</gene>
<keyword evidence="7" id="KW-1185">Reference proteome</keyword>
<evidence type="ECO:0000256" key="5">
    <source>
        <dbReference type="SAM" id="MobiDB-lite"/>
    </source>
</evidence>
<accession>A0AAW0NDI6</accession>
<name>A0AAW0NDI6_9GOBI</name>
<dbReference type="Proteomes" id="UP001460270">
    <property type="component" value="Unassembled WGS sequence"/>
</dbReference>
<evidence type="ECO:0000313" key="6">
    <source>
        <dbReference type="EMBL" id="KAK7891023.1"/>
    </source>
</evidence>
<protein>
    <submittedName>
        <fullName evidence="6">Uncharacterized protein</fullName>
    </submittedName>
</protein>
<evidence type="ECO:0000256" key="2">
    <source>
        <dbReference type="ARBA" id="ARBA00022490"/>
    </source>
</evidence>
<feature type="compositionally biased region" description="Polar residues" evidence="5">
    <location>
        <begin position="84"/>
        <end position="94"/>
    </location>
</feature>
<dbReference type="PANTHER" id="PTHR46349:SF6">
    <property type="entry name" value="MYOSIN-6-LIKE"/>
    <property type="match status" value="1"/>
</dbReference>
<proteinExistence type="predicted"/>
<sequence>MQSRRQNSSPDVRVVRSPTDGMFGVRVQVQGIKGQPFVILNSSDQENPRDVSVITHQAGYNPGVTTRRAETGFSATTIVSPSFTSAKRAGNNNKQRSKTENPAAGCKFRRTRWTEPPKSPNAIDTDPFMSVGKLINQFNSSQQQRGRRGPRSRLDLEQCRRSRSADSGRASDSSSSSSSSRASSLRGLRGETTPGVVVYPPGRPGPGCSAERGA</sequence>